<gene>
    <name evidence="1" type="ORF">PAERUG_P19_London_7_VIM_2_05_10_03594</name>
</gene>
<dbReference type="EMBL" id="CVVU01000209">
    <property type="protein sequence ID" value="CRP15325.1"/>
    <property type="molecule type" value="Genomic_DNA"/>
</dbReference>
<evidence type="ECO:0000313" key="1">
    <source>
        <dbReference type="EMBL" id="CRP15325.1"/>
    </source>
</evidence>
<organism evidence="1 2">
    <name type="scientific">Pseudomonas aeruginosa</name>
    <dbReference type="NCBI Taxonomy" id="287"/>
    <lineage>
        <taxon>Bacteria</taxon>
        <taxon>Pseudomonadati</taxon>
        <taxon>Pseudomonadota</taxon>
        <taxon>Gammaproteobacteria</taxon>
        <taxon>Pseudomonadales</taxon>
        <taxon>Pseudomonadaceae</taxon>
        <taxon>Pseudomonas</taxon>
    </lineage>
</organism>
<dbReference type="InterPro" id="IPR014914">
    <property type="entry name" value="RES_dom"/>
</dbReference>
<comment type="caution">
    <text evidence="1">The sequence shown here is derived from an EMBL/GenBank/DDBJ whole genome shotgun (WGS) entry which is preliminary data.</text>
</comment>
<proteinExistence type="predicted"/>
<dbReference type="SMART" id="SM00953">
    <property type="entry name" value="RES"/>
    <property type="match status" value="1"/>
</dbReference>
<dbReference type="Proteomes" id="UP000045039">
    <property type="component" value="Unassembled WGS sequence"/>
</dbReference>
<evidence type="ECO:0000313" key="2">
    <source>
        <dbReference type="Proteomes" id="UP000045039"/>
    </source>
</evidence>
<name>A0A080VGQ2_PSEAI</name>
<sequence>MSRELPLFLIDAGELLQHVSRVVYRGSPLYYGRSGTNRYDDPARTYGVLYLGRDLPTALMESVFHKHQWLADEKRSIALKEVESRLLRAVGVLDDVRLADLTAEGVMAGYFGLNLEQLASRDYTHTQQVSAQVHAMLGDDGQPLFDGVLYPSRNNYPAKSIALFERAAAKVGVVDDIDLVDHVDWPRFVATYRVGVEPDPGPVEPDDEAS</sequence>
<dbReference type="Pfam" id="PF08808">
    <property type="entry name" value="RES"/>
    <property type="match status" value="1"/>
</dbReference>
<dbReference type="RefSeq" id="WP_003121528.1">
    <property type="nucleotide sequence ID" value="NZ_CAADLU010000519.1"/>
</dbReference>
<dbReference type="eggNOG" id="ENOG502Z82U">
    <property type="taxonomic scope" value="Bacteria"/>
</dbReference>
<accession>A0A080VGQ2</accession>
<dbReference type="AlphaFoldDB" id="A0A080VGQ2"/>
<reference evidence="2" key="1">
    <citation type="submission" date="2015-06" db="EMBL/GenBank/DDBJ databases">
        <authorList>
            <person name="Radhakrishnan Rajesh"/>
            <person name="Underwood Anthony"/>
            <person name="Al-Shahib Ali"/>
        </authorList>
    </citation>
    <scope>NUCLEOTIDE SEQUENCE [LARGE SCALE GENOMIC DNA]</scope>
    <source>
        <strain evidence="2">P19_London_7_VIM_2_05_10</strain>
    </source>
</reference>
<protein>
    <submittedName>
        <fullName evidence="1">RES domain protein</fullName>
    </submittedName>
</protein>